<dbReference type="GO" id="GO:0000105">
    <property type="term" value="P:L-histidine biosynthetic process"/>
    <property type="evidence" value="ECO:0007669"/>
    <property type="project" value="UniProtKB-KW"/>
</dbReference>
<evidence type="ECO:0000256" key="12">
    <source>
        <dbReference type="HAMAP-Rule" id="MF_01576"/>
    </source>
</evidence>
<dbReference type="CDD" id="cd01080">
    <property type="entry name" value="NAD_bind_m-THF_DH_Cyclohyd"/>
    <property type="match status" value="1"/>
</dbReference>
<evidence type="ECO:0000256" key="3">
    <source>
        <dbReference type="ARBA" id="ARBA00022563"/>
    </source>
</evidence>
<comment type="function">
    <text evidence="12">Catalyzes the oxidation of 5,10-methylenetetrahydrofolate to 5,10-methenyltetrahydrofolate and then the hydrolysis of 5,10-methenyltetrahydrofolate to 10-formyltetrahydrofolate.</text>
</comment>
<keyword evidence="4 12" id="KW-0028">Amino-acid biosynthesis</keyword>
<dbReference type="GO" id="GO:0006164">
    <property type="term" value="P:purine nucleotide biosynthetic process"/>
    <property type="evidence" value="ECO:0007669"/>
    <property type="project" value="UniProtKB-KW"/>
</dbReference>
<keyword evidence="16" id="KW-1185">Reference proteome</keyword>
<comment type="subunit">
    <text evidence="2 12">Homodimer.</text>
</comment>
<evidence type="ECO:0000313" key="15">
    <source>
        <dbReference type="EMBL" id="SDM28953.1"/>
    </source>
</evidence>
<comment type="caution">
    <text evidence="12">Lacks conserved residue(s) required for the propagation of feature annotation.</text>
</comment>
<evidence type="ECO:0000256" key="4">
    <source>
        <dbReference type="ARBA" id="ARBA00022605"/>
    </source>
</evidence>
<reference evidence="15 16" key="1">
    <citation type="submission" date="2016-10" db="EMBL/GenBank/DDBJ databases">
        <authorList>
            <person name="de Groot N.N."/>
        </authorList>
    </citation>
    <scope>NUCLEOTIDE SEQUENCE [LARGE SCALE GENOMIC DNA]</scope>
    <source>
        <strain evidence="15 16">DSM 21668</strain>
    </source>
</reference>
<dbReference type="HAMAP" id="MF_01576">
    <property type="entry name" value="THF_DHG_CYH"/>
    <property type="match status" value="1"/>
</dbReference>
<keyword evidence="11 12" id="KW-0511">Multifunctional enzyme</keyword>
<keyword evidence="10 12" id="KW-0486">Methionine biosynthesis</keyword>
<feature type="domain" description="Tetrahydrofolate dehydrogenase/cyclohydrolase NAD(P)-binding" evidence="14">
    <location>
        <begin position="291"/>
        <end position="441"/>
    </location>
</feature>
<keyword evidence="8 12" id="KW-0560">Oxidoreductase</keyword>
<dbReference type="PANTHER" id="PTHR48099">
    <property type="entry name" value="C-1-TETRAHYDROFOLATE SYNTHASE, CYTOPLASMIC-RELATED"/>
    <property type="match status" value="1"/>
</dbReference>
<dbReference type="Gene3D" id="3.40.50.10860">
    <property type="entry name" value="Leucine Dehydrogenase, chain A, domain 1"/>
    <property type="match status" value="1"/>
</dbReference>
<dbReference type="Pfam" id="PF00763">
    <property type="entry name" value="THF_DHG_CYH"/>
    <property type="match status" value="1"/>
</dbReference>
<keyword evidence="3 12" id="KW-0554">One-carbon metabolism</keyword>
<evidence type="ECO:0000256" key="6">
    <source>
        <dbReference type="ARBA" id="ARBA00022801"/>
    </source>
</evidence>
<dbReference type="InterPro" id="IPR020631">
    <property type="entry name" value="THF_DH/CycHdrlase_NAD-bd_dom"/>
</dbReference>
<dbReference type="PROSITE" id="PS00766">
    <property type="entry name" value="THF_DHG_CYH_1"/>
    <property type="match status" value="1"/>
</dbReference>
<evidence type="ECO:0000256" key="1">
    <source>
        <dbReference type="ARBA" id="ARBA00004777"/>
    </source>
</evidence>
<evidence type="ECO:0000256" key="11">
    <source>
        <dbReference type="ARBA" id="ARBA00023268"/>
    </source>
</evidence>
<dbReference type="EC" id="1.5.1.5" evidence="12"/>
<evidence type="ECO:0000259" key="13">
    <source>
        <dbReference type="Pfam" id="PF00763"/>
    </source>
</evidence>
<feature type="binding site" evidence="12">
    <location>
        <begin position="317"/>
        <end position="319"/>
    </location>
    <ligand>
        <name>NADP(+)</name>
        <dbReference type="ChEBI" id="CHEBI:58349"/>
    </ligand>
</feature>
<evidence type="ECO:0000256" key="8">
    <source>
        <dbReference type="ARBA" id="ARBA00023002"/>
    </source>
</evidence>
<dbReference type="InterPro" id="IPR036291">
    <property type="entry name" value="NAD(P)-bd_dom_sf"/>
</dbReference>
<dbReference type="InterPro" id="IPR020630">
    <property type="entry name" value="THF_DH/CycHdrlase_cat_dom"/>
</dbReference>
<dbReference type="STRING" id="563176.SAMN04488090_3127"/>
<comment type="similarity">
    <text evidence="12">Belongs to the tetrahydrofolate dehydrogenase/cyclohydrolase family.</text>
</comment>
<dbReference type="PANTHER" id="PTHR48099:SF5">
    <property type="entry name" value="C-1-TETRAHYDROFOLATE SYNTHASE, CYTOPLASMIC"/>
    <property type="match status" value="1"/>
</dbReference>
<dbReference type="AlphaFoldDB" id="A0A1G9S0E9"/>
<protein>
    <recommendedName>
        <fullName evidence="12">Bifunctional protein FolD</fullName>
    </recommendedName>
    <domain>
        <recommendedName>
            <fullName evidence="12">Methylenetetrahydrofolate dehydrogenase</fullName>
            <ecNumber evidence="12">1.5.1.5</ecNumber>
        </recommendedName>
    </domain>
    <domain>
        <recommendedName>
            <fullName evidence="12">Methenyltetrahydrofolate cyclohydrolase</fullName>
            <ecNumber evidence="12">3.5.4.9</ecNumber>
        </recommendedName>
    </domain>
</protein>
<accession>A0A1G9S0E9</accession>
<name>A0A1G9S0E9_9BACT</name>
<dbReference type="UniPathway" id="UPA00193"/>
<proteinExistence type="inferred from homology"/>
<evidence type="ECO:0000256" key="10">
    <source>
        <dbReference type="ARBA" id="ARBA00023167"/>
    </source>
</evidence>
<feature type="domain" description="Tetrahydrofolate dehydrogenase/cyclohydrolase catalytic" evidence="13">
    <location>
        <begin position="157"/>
        <end position="272"/>
    </location>
</feature>
<keyword evidence="5 12" id="KW-0658">Purine biosynthesis</keyword>
<dbReference type="InterPro" id="IPR046346">
    <property type="entry name" value="Aminoacid_DH-like_N_sf"/>
</dbReference>
<dbReference type="Proteomes" id="UP000198901">
    <property type="component" value="Unassembled WGS sequence"/>
</dbReference>
<dbReference type="SUPFAM" id="SSF53223">
    <property type="entry name" value="Aminoacid dehydrogenase-like, N-terminal domain"/>
    <property type="match status" value="1"/>
</dbReference>
<evidence type="ECO:0000256" key="7">
    <source>
        <dbReference type="ARBA" id="ARBA00022857"/>
    </source>
</evidence>
<organism evidence="15 16">
    <name type="scientific">Siphonobacter aquaeclarae</name>
    <dbReference type="NCBI Taxonomy" id="563176"/>
    <lineage>
        <taxon>Bacteria</taxon>
        <taxon>Pseudomonadati</taxon>
        <taxon>Bacteroidota</taxon>
        <taxon>Cytophagia</taxon>
        <taxon>Cytophagales</taxon>
        <taxon>Cytophagaceae</taxon>
        <taxon>Siphonobacter</taxon>
    </lineage>
</organism>
<dbReference type="EC" id="3.5.4.9" evidence="12"/>
<comment type="catalytic activity">
    <reaction evidence="12">
        <text>(6R)-5,10-methenyltetrahydrofolate + H2O = (6R)-10-formyltetrahydrofolate + H(+)</text>
        <dbReference type="Rhea" id="RHEA:23700"/>
        <dbReference type="ChEBI" id="CHEBI:15377"/>
        <dbReference type="ChEBI" id="CHEBI:15378"/>
        <dbReference type="ChEBI" id="CHEBI:57455"/>
        <dbReference type="ChEBI" id="CHEBI:195366"/>
        <dbReference type="EC" id="3.5.4.9"/>
    </reaction>
</comment>
<evidence type="ECO:0000259" key="14">
    <source>
        <dbReference type="Pfam" id="PF02882"/>
    </source>
</evidence>
<keyword evidence="9 12" id="KW-0368">Histidine biosynthesis</keyword>
<dbReference type="FunFam" id="3.40.50.10860:FF:000005">
    <property type="entry name" value="C-1-tetrahydrofolate synthase, cytoplasmic, putative"/>
    <property type="match status" value="1"/>
</dbReference>
<evidence type="ECO:0000256" key="5">
    <source>
        <dbReference type="ARBA" id="ARBA00022755"/>
    </source>
</evidence>
<comment type="catalytic activity">
    <reaction evidence="12">
        <text>(6R)-5,10-methylene-5,6,7,8-tetrahydrofolate + NADP(+) = (6R)-5,10-methenyltetrahydrofolate + NADPH</text>
        <dbReference type="Rhea" id="RHEA:22812"/>
        <dbReference type="ChEBI" id="CHEBI:15636"/>
        <dbReference type="ChEBI" id="CHEBI:57455"/>
        <dbReference type="ChEBI" id="CHEBI:57783"/>
        <dbReference type="ChEBI" id="CHEBI:58349"/>
        <dbReference type="EC" id="1.5.1.5"/>
    </reaction>
</comment>
<keyword evidence="7 12" id="KW-0521">NADP</keyword>
<gene>
    <name evidence="12" type="primary">folD</name>
    <name evidence="15" type="ORF">SAMN04488090_3127</name>
</gene>
<dbReference type="GO" id="GO:0009086">
    <property type="term" value="P:methionine biosynthetic process"/>
    <property type="evidence" value="ECO:0007669"/>
    <property type="project" value="UniProtKB-KW"/>
</dbReference>
<evidence type="ECO:0000256" key="2">
    <source>
        <dbReference type="ARBA" id="ARBA00011738"/>
    </source>
</evidence>
<dbReference type="InterPro" id="IPR020867">
    <property type="entry name" value="THF_DH/CycHdrlase_CS"/>
</dbReference>
<dbReference type="EMBL" id="FNGS01000005">
    <property type="protein sequence ID" value="SDM28953.1"/>
    <property type="molecule type" value="Genomic_DNA"/>
</dbReference>
<dbReference type="GO" id="GO:0004488">
    <property type="term" value="F:methylenetetrahydrofolate dehydrogenase (NADP+) activity"/>
    <property type="evidence" value="ECO:0007669"/>
    <property type="project" value="UniProtKB-UniRule"/>
</dbReference>
<dbReference type="InterPro" id="IPR000672">
    <property type="entry name" value="THF_DH/CycHdrlase"/>
</dbReference>
<dbReference type="Gene3D" id="3.40.50.720">
    <property type="entry name" value="NAD(P)-binding Rossmann-like Domain"/>
    <property type="match status" value="1"/>
</dbReference>
<dbReference type="GO" id="GO:0005829">
    <property type="term" value="C:cytosol"/>
    <property type="evidence" value="ECO:0007669"/>
    <property type="project" value="TreeGrafter"/>
</dbReference>
<dbReference type="FunFam" id="3.40.50.720:FF:000189">
    <property type="entry name" value="Bifunctional protein FolD"/>
    <property type="match status" value="1"/>
</dbReference>
<sequence length="447" mass="48402">MIEKLEGALNIPLAYCNKVRLLACRLYQAGVEFIDRPFREMTENPGRTPNGDITRHPLVIDRPQAKSVAARIEYDAGVEIQKKTRLVFGNEGKLHAVYLRNGTAKLIDKAPEIKSLPPAGPAGGANIRPARGEAQGNLYLWILIFHSSLQDKVMQLIDGKAVAAHFKARIAEEVTQLKAESGKTPHLVAILVGNNGASETYVAHKVKACAELGFESTLVRFPDTVSEEELLRKVEEINANPDMDGLIVQLPLPKHINPDRIMETIAPAKDVDGFHPINIGRMAKGLPAYVSATPQGCLMLIEHYGIETAGKHCVVVGRSQIVGLPMSILMQRNTYPGNCTVTITHSKTANLAEICRQADILVGALGRPEFITADMVKEGAVVLDVGLERVADPSKKSGFSLKGDVKFDEVAPKTSYITPVPGGVGQMTIISLMQNTLLAAKGAIYAK</sequence>
<dbReference type="SUPFAM" id="SSF51735">
    <property type="entry name" value="NAD(P)-binding Rossmann-fold domains"/>
    <property type="match status" value="1"/>
</dbReference>
<dbReference type="GO" id="GO:0035999">
    <property type="term" value="P:tetrahydrofolate interconversion"/>
    <property type="evidence" value="ECO:0007669"/>
    <property type="project" value="UniProtKB-UniRule"/>
</dbReference>
<evidence type="ECO:0000313" key="16">
    <source>
        <dbReference type="Proteomes" id="UP000198901"/>
    </source>
</evidence>
<evidence type="ECO:0000256" key="9">
    <source>
        <dbReference type="ARBA" id="ARBA00023102"/>
    </source>
</evidence>
<dbReference type="Pfam" id="PF02882">
    <property type="entry name" value="THF_DHG_CYH_C"/>
    <property type="match status" value="1"/>
</dbReference>
<comment type="pathway">
    <text evidence="1 12">One-carbon metabolism; tetrahydrofolate interconversion.</text>
</comment>
<dbReference type="GO" id="GO:0004477">
    <property type="term" value="F:methenyltetrahydrofolate cyclohydrolase activity"/>
    <property type="evidence" value="ECO:0007669"/>
    <property type="project" value="UniProtKB-UniRule"/>
</dbReference>
<keyword evidence="6 12" id="KW-0378">Hydrolase</keyword>
<dbReference type="PRINTS" id="PR00085">
    <property type="entry name" value="THFDHDRGNASE"/>
</dbReference>